<sequence length="320" mass="33511">MSVTINSAQIVGLDAQPISVEVDISPGLHLFSIVGLADKEVQESRERISAAIKNLGALAPHKKSQRVIVNLAPADIKKEGPAFDLPIALGFLLASGQITFNPAKTAFLGELGLDGSLRRVTGVLAAALALKKAGFAELILPSGNGPEAAIVDGLLVREAGSLMEICEHIAGRAVLPPVARPPFEHSAMPYAVDFKDIRGQAGAKRALEIAAAGGHHVLLEGPPGAGKTILASALPSVLPPLAEEEIFEVTKIYSIAGLLSDAHTPYLSRRPFRNPHHTSSHTAIIGGGSYPRPGEITLAHRGVLFLTAVPQPHTRLSYSG</sequence>
<dbReference type="InterPro" id="IPR027417">
    <property type="entry name" value="P-loop_NTPase"/>
</dbReference>
<dbReference type="SUPFAM" id="SSF54211">
    <property type="entry name" value="Ribosomal protein S5 domain 2-like"/>
    <property type="match status" value="1"/>
</dbReference>
<dbReference type="Pfam" id="PF13541">
    <property type="entry name" value="ChlI"/>
    <property type="match status" value="1"/>
</dbReference>
<organism evidence="2 3">
    <name type="scientific">Candidatus Sungbacteria bacterium RIFCSPHIGHO2_02_FULL_53_17</name>
    <dbReference type="NCBI Taxonomy" id="1802275"/>
    <lineage>
        <taxon>Bacteria</taxon>
        <taxon>Candidatus Sungiibacteriota</taxon>
    </lineage>
</organism>
<name>A0A1G2KZ99_9BACT</name>
<protein>
    <recommendedName>
        <fullName evidence="1">Magnesium chelatase ChlI-like catalytic domain-containing protein</fullName>
    </recommendedName>
</protein>
<feature type="domain" description="Magnesium chelatase ChlI-like catalytic" evidence="1">
    <location>
        <begin position="193"/>
        <end position="311"/>
    </location>
</feature>
<dbReference type="GO" id="GO:0005524">
    <property type="term" value="F:ATP binding"/>
    <property type="evidence" value="ECO:0007669"/>
    <property type="project" value="InterPro"/>
</dbReference>
<dbReference type="InterPro" id="IPR014721">
    <property type="entry name" value="Ribsml_uS5_D2-typ_fold_subgr"/>
</dbReference>
<evidence type="ECO:0000259" key="1">
    <source>
        <dbReference type="Pfam" id="PF01078"/>
    </source>
</evidence>
<dbReference type="PANTHER" id="PTHR32039">
    <property type="entry name" value="MAGNESIUM-CHELATASE SUBUNIT CHLI"/>
    <property type="match status" value="1"/>
</dbReference>
<evidence type="ECO:0000313" key="2">
    <source>
        <dbReference type="EMBL" id="OHA03759.1"/>
    </source>
</evidence>
<dbReference type="Pfam" id="PF01078">
    <property type="entry name" value="Mg_chelatase"/>
    <property type="match status" value="1"/>
</dbReference>
<dbReference type="InterPro" id="IPR000523">
    <property type="entry name" value="Mg_chelatse_chII-like_cat_dom"/>
</dbReference>
<accession>A0A1G2KZ99</accession>
<gene>
    <name evidence="2" type="ORF">A3C92_00170</name>
</gene>
<dbReference type="Proteomes" id="UP000177177">
    <property type="component" value="Unassembled WGS sequence"/>
</dbReference>
<dbReference type="AlphaFoldDB" id="A0A1G2KZ99"/>
<evidence type="ECO:0000313" key="3">
    <source>
        <dbReference type="Proteomes" id="UP000177177"/>
    </source>
</evidence>
<dbReference type="Gene3D" id="3.40.50.300">
    <property type="entry name" value="P-loop containing nucleotide triphosphate hydrolases"/>
    <property type="match status" value="1"/>
</dbReference>
<dbReference type="Gene3D" id="3.30.230.10">
    <property type="match status" value="1"/>
</dbReference>
<dbReference type="SUPFAM" id="SSF52540">
    <property type="entry name" value="P-loop containing nucleoside triphosphate hydrolases"/>
    <property type="match status" value="1"/>
</dbReference>
<dbReference type="EMBL" id="MHQN01000013">
    <property type="protein sequence ID" value="OHA03759.1"/>
    <property type="molecule type" value="Genomic_DNA"/>
</dbReference>
<proteinExistence type="predicted"/>
<dbReference type="PANTHER" id="PTHR32039:SF7">
    <property type="entry name" value="COMPETENCE PROTEIN COMM"/>
    <property type="match status" value="1"/>
</dbReference>
<reference evidence="2 3" key="1">
    <citation type="journal article" date="2016" name="Nat. Commun.">
        <title>Thousands of microbial genomes shed light on interconnected biogeochemical processes in an aquifer system.</title>
        <authorList>
            <person name="Anantharaman K."/>
            <person name="Brown C.T."/>
            <person name="Hug L.A."/>
            <person name="Sharon I."/>
            <person name="Castelle C.J."/>
            <person name="Probst A.J."/>
            <person name="Thomas B.C."/>
            <person name="Singh A."/>
            <person name="Wilkins M.J."/>
            <person name="Karaoz U."/>
            <person name="Brodie E.L."/>
            <person name="Williams K.H."/>
            <person name="Hubbard S.S."/>
            <person name="Banfield J.F."/>
        </authorList>
    </citation>
    <scope>NUCLEOTIDE SEQUENCE [LARGE SCALE GENOMIC DNA]</scope>
</reference>
<comment type="caution">
    <text evidence="2">The sequence shown here is derived from an EMBL/GenBank/DDBJ whole genome shotgun (WGS) entry which is preliminary data.</text>
</comment>
<dbReference type="InterPro" id="IPR045006">
    <property type="entry name" value="CHLI-like"/>
</dbReference>
<dbReference type="InterPro" id="IPR020568">
    <property type="entry name" value="Ribosomal_Su5_D2-typ_SF"/>
</dbReference>